<organism evidence="2 3">
    <name type="scientific">Algoriphagus locisalis</name>
    <dbReference type="NCBI Taxonomy" id="305507"/>
    <lineage>
        <taxon>Bacteria</taxon>
        <taxon>Pseudomonadati</taxon>
        <taxon>Bacteroidota</taxon>
        <taxon>Cytophagia</taxon>
        <taxon>Cytophagales</taxon>
        <taxon>Cyclobacteriaceae</taxon>
        <taxon>Algoriphagus</taxon>
    </lineage>
</organism>
<proteinExistence type="predicted"/>
<dbReference type="STRING" id="305507.SAMN04489724_3044"/>
<keyword evidence="3" id="KW-1185">Reference proteome</keyword>
<evidence type="ECO:0000313" key="2">
    <source>
        <dbReference type="EMBL" id="SFT96850.1"/>
    </source>
</evidence>
<name>A0A1I7CBQ4_9BACT</name>
<dbReference type="AlphaFoldDB" id="A0A1I7CBQ4"/>
<reference evidence="3" key="1">
    <citation type="submission" date="2016-10" db="EMBL/GenBank/DDBJ databases">
        <authorList>
            <person name="Varghese N."/>
            <person name="Submissions S."/>
        </authorList>
    </citation>
    <scope>NUCLEOTIDE SEQUENCE [LARGE SCALE GENOMIC DNA]</scope>
    <source>
        <strain evidence="3">DSM 23445</strain>
    </source>
</reference>
<feature type="signal peptide" evidence="1">
    <location>
        <begin position="1"/>
        <end position="23"/>
    </location>
</feature>
<dbReference type="OrthoDB" id="9793307at2"/>
<accession>A0A1I7CBQ4</accession>
<dbReference type="EMBL" id="FPBF01000004">
    <property type="protein sequence ID" value="SFT96850.1"/>
    <property type="molecule type" value="Genomic_DNA"/>
</dbReference>
<dbReference type="RefSeq" id="WP_139235908.1">
    <property type="nucleotide sequence ID" value="NZ_FPBF01000004.1"/>
</dbReference>
<dbReference type="Proteomes" id="UP000199673">
    <property type="component" value="Unassembled WGS sequence"/>
</dbReference>
<sequence>MKKRITLLAIAFNFSALSFHLMGQTTTFDYMNSNVGSQKTISWNTSIYGSGFGHRLISIDPGGATTLNLQARHNSATWKDAIVINSQGYVGFGLNPSTYPFHFKFASANRARFEFITNTIDLVSYAPSTNDYGNSAGVFMSGQDGLIMTGQGNNLRFITNNGSYLERMRILPNGNVGINTKNPAYTLSVNGIIGAQEVNVTTTGWADYVFKPEYHLMPLSELESFIEKNGHLPNVPTEREVIENGVNLAEMNVKLLEKVEELTLYIIRLEKSLKSQKQDISVLKRKLE</sequence>
<feature type="chain" id="PRO_5011699926" evidence="1">
    <location>
        <begin position="24"/>
        <end position="288"/>
    </location>
</feature>
<evidence type="ECO:0000313" key="3">
    <source>
        <dbReference type="Proteomes" id="UP000199673"/>
    </source>
</evidence>
<keyword evidence="1" id="KW-0732">Signal</keyword>
<gene>
    <name evidence="2" type="ORF">SAMN04489724_3044</name>
</gene>
<evidence type="ECO:0000256" key="1">
    <source>
        <dbReference type="SAM" id="SignalP"/>
    </source>
</evidence>
<protein>
    <submittedName>
        <fullName evidence="2">Uncharacterized protein</fullName>
    </submittedName>
</protein>